<protein>
    <recommendedName>
        <fullName evidence="1">MoaB/Mog domain-containing protein</fullName>
    </recommendedName>
</protein>
<proteinExistence type="predicted"/>
<dbReference type="SUPFAM" id="SSF53218">
    <property type="entry name" value="Molybdenum cofactor biosynthesis proteins"/>
    <property type="match status" value="1"/>
</dbReference>
<dbReference type="Pfam" id="PF00994">
    <property type="entry name" value="MoCF_biosynth"/>
    <property type="match status" value="1"/>
</dbReference>
<dbReference type="PANTHER" id="PTHR47675:SF1">
    <property type="entry name" value="MOLYBDOPTERIN BINDING DOMAIN PROTEIN (AFU_ORTHOLOGUE AFUA_5G11210)"/>
    <property type="match status" value="1"/>
</dbReference>
<reference evidence="2 3" key="1">
    <citation type="journal article" date="2017" name="Mycologia">
        <title>Bifiguratus adelaidae, gen. et sp. nov., a new member of Mucoromycotina in endophytic and soil-dwelling habitats.</title>
        <authorList>
            <person name="Torres-Cruz T.J."/>
            <person name="Billingsley Tobias T.L."/>
            <person name="Almatruk M."/>
            <person name="Hesse C."/>
            <person name="Kuske C.R."/>
            <person name="Desiro A."/>
            <person name="Benucci G.M."/>
            <person name="Bonito G."/>
            <person name="Stajich J.E."/>
            <person name="Dunlap C."/>
            <person name="Arnold A.E."/>
            <person name="Porras-Alfaro A."/>
        </authorList>
    </citation>
    <scope>NUCLEOTIDE SEQUENCE [LARGE SCALE GENOMIC DNA]</scope>
    <source>
        <strain evidence="2 3">AZ0501</strain>
    </source>
</reference>
<dbReference type="GO" id="GO:0042726">
    <property type="term" value="P:flavin-containing compound metabolic process"/>
    <property type="evidence" value="ECO:0007669"/>
    <property type="project" value="TreeGrafter"/>
</dbReference>
<feature type="domain" description="MoaB/Mog" evidence="1">
    <location>
        <begin position="16"/>
        <end position="182"/>
    </location>
</feature>
<dbReference type="Pfam" id="PF24102">
    <property type="entry name" value="FLAD1_M"/>
    <property type="match status" value="1"/>
</dbReference>
<evidence type="ECO:0000313" key="3">
    <source>
        <dbReference type="Proteomes" id="UP000242875"/>
    </source>
</evidence>
<dbReference type="InterPro" id="IPR001453">
    <property type="entry name" value="MoaB/Mog_dom"/>
</dbReference>
<organism evidence="2 3">
    <name type="scientific">Bifiguratus adelaidae</name>
    <dbReference type="NCBI Taxonomy" id="1938954"/>
    <lineage>
        <taxon>Eukaryota</taxon>
        <taxon>Fungi</taxon>
        <taxon>Fungi incertae sedis</taxon>
        <taxon>Mucoromycota</taxon>
        <taxon>Mucoromycotina</taxon>
        <taxon>Endogonomycetes</taxon>
        <taxon>Endogonales</taxon>
        <taxon>Endogonales incertae sedis</taxon>
        <taxon>Bifiguratus</taxon>
    </lineage>
</organism>
<evidence type="ECO:0000259" key="1">
    <source>
        <dbReference type="SMART" id="SM00852"/>
    </source>
</evidence>
<dbReference type="GO" id="GO:0047884">
    <property type="term" value="F:FAD diphosphatase activity"/>
    <property type="evidence" value="ECO:0007669"/>
    <property type="project" value="TreeGrafter"/>
</dbReference>
<dbReference type="Gene3D" id="3.40.980.10">
    <property type="entry name" value="MoaB/Mog-like domain"/>
    <property type="match status" value="1"/>
</dbReference>
<evidence type="ECO:0000313" key="2">
    <source>
        <dbReference type="EMBL" id="OZJ06212.1"/>
    </source>
</evidence>
<comment type="caution">
    <text evidence="2">The sequence shown here is derived from an EMBL/GenBank/DDBJ whole genome shotgun (WGS) entry which is preliminary data.</text>
</comment>
<gene>
    <name evidence="2" type="ORF">BZG36_00783</name>
</gene>
<dbReference type="OrthoDB" id="448496at2759"/>
<dbReference type="SMART" id="SM00852">
    <property type="entry name" value="MoCF_biosynth"/>
    <property type="match status" value="1"/>
</dbReference>
<accession>A0A261Y6I0</accession>
<dbReference type="InterPro" id="IPR056596">
    <property type="entry name" value="FLAD1_M"/>
</dbReference>
<name>A0A261Y6I0_9FUNG</name>
<sequence>MSVEQISVEKTSTRAAICIIGDEILNGKTKDSNTNYLARFCFDLGVDLKRVEVIPDDEADIKETVRRLSDRFDLVFTSGGIGPTHDDITYGSIAAAYNLPLALDNKTCEDMVRLSVQRDPKWDLTNARKRMATFPSPATILRPVPELWVPVVVVNGNIHILPGIPRLFEQLLQGLKPHILSVKQKKLEAAGFSGEGQVGYARYYRSQVGTSLPEGAIADALTDIQAKVKSRDIKVGSYPKWGGVSDAQGRQVRVVVSVVGRDEAGVKEVADEIRQAVDGWEVTGLDEDAKGKM</sequence>
<dbReference type="PANTHER" id="PTHR47675">
    <property type="entry name" value="MOLYBDOPTERIN BINDING DOMAIN PROTEIN (AFU_ORTHOLOGUE AFUA_5G11210)"/>
    <property type="match status" value="1"/>
</dbReference>
<dbReference type="InterPro" id="IPR036425">
    <property type="entry name" value="MoaB/Mog-like_dom_sf"/>
</dbReference>
<dbReference type="CDD" id="cd00885">
    <property type="entry name" value="cinA"/>
    <property type="match status" value="1"/>
</dbReference>
<dbReference type="EMBL" id="MVBO01000005">
    <property type="protein sequence ID" value="OZJ06212.1"/>
    <property type="molecule type" value="Genomic_DNA"/>
</dbReference>
<keyword evidence="3" id="KW-1185">Reference proteome</keyword>
<dbReference type="AlphaFoldDB" id="A0A261Y6I0"/>
<dbReference type="Proteomes" id="UP000242875">
    <property type="component" value="Unassembled WGS sequence"/>
</dbReference>